<evidence type="ECO:0000313" key="1">
    <source>
        <dbReference type="EMBL" id="SVD81508.1"/>
    </source>
</evidence>
<accession>A0A382YG81</accession>
<reference evidence="1" key="1">
    <citation type="submission" date="2018-05" db="EMBL/GenBank/DDBJ databases">
        <authorList>
            <person name="Lanie J.A."/>
            <person name="Ng W.-L."/>
            <person name="Kazmierczak K.M."/>
            <person name="Andrzejewski T.M."/>
            <person name="Davidsen T.M."/>
            <person name="Wayne K.J."/>
            <person name="Tettelin H."/>
            <person name="Glass J.I."/>
            <person name="Rusch D."/>
            <person name="Podicherti R."/>
            <person name="Tsui H.-C.T."/>
            <person name="Winkler M.E."/>
        </authorList>
    </citation>
    <scope>NUCLEOTIDE SEQUENCE</scope>
</reference>
<name>A0A382YG81_9ZZZZ</name>
<organism evidence="1">
    <name type="scientific">marine metagenome</name>
    <dbReference type="NCBI Taxonomy" id="408172"/>
    <lineage>
        <taxon>unclassified sequences</taxon>
        <taxon>metagenomes</taxon>
        <taxon>ecological metagenomes</taxon>
    </lineage>
</organism>
<gene>
    <name evidence="1" type="ORF">METZ01_LOCUS434362</name>
</gene>
<protein>
    <submittedName>
        <fullName evidence="1">Uncharacterized protein</fullName>
    </submittedName>
</protein>
<proteinExistence type="predicted"/>
<sequence>MLPPANKDSQFVCIHNVNIENTLLNIFAVRWMKKFLKL</sequence>
<dbReference type="EMBL" id="UINC01175071">
    <property type="protein sequence ID" value="SVD81508.1"/>
    <property type="molecule type" value="Genomic_DNA"/>
</dbReference>
<dbReference type="AlphaFoldDB" id="A0A382YG81"/>